<feature type="domain" description="AB hydrolase-1" evidence="2">
    <location>
        <begin position="43"/>
        <end position="182"/>
    </location>
</feature>
<proteinExistence type="predicted"/>
<keyword evidence="4" id="KW-1185">Reference proteome</keyword>
<evidence type="ECO:0000259" key="2">
    <source>
        <dbReference type="Pfam" id="PF00561"/>
    </source>
</evidence>
<dbReference type="AlphaFoldDB" id="A0A4V2DZV9"/>
<dbReference type="PANTHER" id="PTHR43798:SF31">
    <property type="entry name" value="AB HYDROLASE SUPERFAMILY PROTEIN YCLE"/>
    <property type="match status" value="1"/>
</dbReference>
<dbReference type="InterPro" id="IPR050266">
    <property type="entry name" value="AB_hydrolase_sf"/>
</dbReference>
<keyword evidence="1 3" id="KW-0378">Hydrolase</keyword>
<comment type="caution">
    <text evidence="3">The sequence shown here is derived from an EMBL/GenBank/DDBJ whole genome shotgun (WGS) entry which is preliminary data.</text>
</comment>
<evidence type="ECO:0000256" key="1">
    <source>
        <dbReference type="ARBA" id="ARBA00022801"/>
    </source>
</evidence>
<sequence length="335" mass="37505">MWMKQVERFFMIQSEFYVPSSLQKGGYIHVRCVIPENASPTTPSVICLHGAVMHNIIFDVCVDEGQPTFLEYLAQKGFAAFAISYRGYGESSKPEEMDASPFPLRPIMRYDDARQDVLDVLKYLQTRKGTESFHICGLSWGSVVAGSLATKHPDLVDKLVLLGAVYSYPNPSWAAILNPENPNQLNPGMGSYRVVTKNMITAAWDAEIPGSDKSTWRNSPAVELIVNDMFAGDKIWAEQQSTSPCFRIPTGVSLDVLEIYNQRPLYDASLVKCSTLILRGAYDTSSHPLDMENLLRHLGTSNKKMITFGNATHYAIAERKAKTLWEEISAFFLKD</sequence>
<dbReference type="GO" id="GO:0016787">
    <property type="term" value="F:hydrolase activity"/>
    <property type="evidence" value="ECO:0007669"/>
    <property type="project" value="UniProtKB-KW"/>
</dbReference>
<dbReference type="InterPro" id="IPR029058">
    <property type="entry name" value="AB_hydrolase_fold"/>
</dbReference>
<dbReference type="PANTHER" id="PTHR43798">
    <property type="entry name" value="MONOACYLGLYCEROL LIPASE"/>
    <property type="match status" value="1"/>
</dbReference>
<dbReference type="Gene3D" id="3.40.50.1820">
    <property type="entry name" value="alpha/beta hydrolase"/>
    <property type="match status" value="1"/>
</dbReference>
<dbReference type="InterPro" id="IPR000073">
    <property type="entry name" value="AB_hydrolase_1"/>
</dbReference>
<accession>A0A4V2DZV9</accession>
<evidence type="ECO:0000313" key="3">
    <source>
        <dbReference type="EMBL" id="RZI46417.1"/>
    </source>
</evidence>
<dbReference type="SUPFAM" id="SSF53474">
    <property type="entry name" value="alpha/beta-Hydrolases"/>
    <property type="match status" value="1"/>
</dbReference>
<name>A0A4V2DZV9_9PROT</name>
<dbReference type="GO" id="GO:0016020">
    <property type="term" value="C:membrane"/>
    <property type="evidence" value="ECO:0007669"/>
    <property type="project" value="TreeGrafter"/>
</dbReference>
<dbReference type="Proteomes" id="UP000293550">
    <property type="component" value="Unassembled WGS sequence"/>
</dbReference>
<gene>
    <name evidence="3" type="ORF">EQU50_02155</name>
</gene>
<protein>
    <submittedName>
        <fullName evidence="3">Alpha/beta hydrolase</fullName>
    </submittedName>
</protein>
<dbReference type="EMBL" id="SCFB01000004">
    <property type="protein sequence ID" value="RZI46417.1"/>
    <property type="molecule type" value="Genomic_DNA"/>
</dbReference>
<organism evidence="3 4">
    <name type="scientific">Candidatus Finniella inopinata</name>
    <dbReference type="NCBI Taxonomy" id="1696036"/>
    <lineage>
        <taxon>Bacteria</taxon>
        <taxon>Pseudomonadati</taxon>
        <taxon>Pseudomonadota</taxon>
        <taxon>Alphaproteobacteria</taxon>
        <taxon>Holosporales</taxon>
        <taxon>Candidatus Paracaedibacteraceae</taxon>
        <taxon>Candidatus Finniella</taxon>
    </lineage>
</organism>
<dbReference type="OrthoDB" id="5492442at2"/>
<evidence type="ECO:0000313" key="4">
    <source>
        <dbReference type="Proteomes" id="UP000293550"/>
    </source>
</evidence>
<dbReference type="Pfam" id="PF00561">
    <property type="entry name" value="Abhydrolase_1"/>
    <property type="match status" value="1"/>
</dbReference>
<reference evidence="3 4" key="1">
    <citation type="submission" date="2018-10" db="EMBL/GenBank/DDBJ databases">
        <title>An updated phylogeny of the Alphaproteobacteria reveals that the parasitic Rickettsiales and Holosporales have independent origins.</title>
        <authorList>
            <person name="Munoz-Gomez S.A."/>
            <person name="Hess S."/>
            <person name="Burger G."/>
            <person name="Lang B.F."/>
            <person name="Susko E."/>
            <person name="Slamovits C.H."/>
            <person name="Roger A.J."/>
        </authorList>
    </citation>
    <scope>NUCLEOTIDE SEQUENCE [LARGE SCALE GENOMIC DNA]</scope>
    <source>
        <strain evidence="3">HOLO01</strain>
    </source>
</reference>